<keyword evidence="4" id="KW-1185">Reference proteome</keyword>
<evidence type="ECO:0000259" key="2">
    <source>
        <dbReference type="Pfam" id="PF05713"/>
    </source>
</evidence>
<sequence length="117" mass="14009">MEINRNRKRKIKKELRLTQKENEILSKRIKKSGYETFQAFAFMMLFDGEVFFQDFAELNHLNYEIGKLGNNINQLARAANIYKQVSPDDVQELTDELEKLRELVEEKLNNLTRRKRD</sequence>
<keyword evidence="1" id="KW-0175">Coiled coil</keyword>
<dbReference type="Proteomes" id="UP001314166">
    <property type="component" value="Unassembled WGS sequence"/>
</dbReference>
<dbReference type="Pfam" id="PF05713">
    <property type="entry name" value="MobC"/>
    <property type="match status" value="1"/>
</dbReference>
<dbReference type="InterPro" id="IPR008687">
    <property type="entry name" value="MobC"/>
</dbReference>
<feature type="coiled-coil region" evidence="1">
    <location>
        <begin position="1"/>
        <end position="28"/>
    </location>
</feature>
<dbReference type="RefSeq" id="WP_338348522.1">
    <property type="nucleotide sequence ID" value="NZ_CAUZLV010000002.1"/>
</dbReference>
<accession>A0ABM9MXB3</accession>
<evidence type="ECO:0000313" key="4">
    <source>
        <dbReference type="Proteomes" id="UP001314166"/>
    </source>
</evidence>
<gene>
    <name evidence="3" type="ORF">R55214_HHFBAMCI_01093</name>
</gene>
<evidence type="ECO:0000313" key="3">
    <source>
        <dbReference type="EMBL" id="CAK1246848.1"/>
    </source>
</evidence>
<proteinExistence type="predicted"/>
<dbReference type="EMBL" id="CAUZMB010000006">
    <property type="protein sequence ID" value="CAK1246848.1"/>
    <property type="molecule type" value="Genomic_DNA"/>
</dbReference>
<feature type="domain" description="Bacterial mobilisation" evidence="2">
    <location>
        <begin position="64"/>
        <end position="105"/>
    </location>
</feature>
<reference evidence="3 4" key="1">
    <citation type="submission" date="2023-10" db="EMBL/GenBank/DDBJ databases">
        <authorList>
            <person name="Botero Cardona J."/>
        </authorList>
    </citation>
    <scope>NUCLEOTIDE SEQUENCE [LARGE SCALE GENOMIC DNA]</scope>
    <source>
        <strain evidence="3 4">R-55214</strain>
    </source>
</reference>
<comment type="caution">
    <text evidence="3">The sequence shown here is derived from an EMBL/GenBank/DDBJ whole genome shotgun (WGS) entry which is preliminary data.</text>
</comment>
<protein>
    <recommendedName>
        <fullName evidence="2">Bacterial mobilisation domain-containing protein</fullName>
    </recommendedName>
</protein>
<name>A0ABM9MXB3_9LACO</name>
<organism evidence="3 4">
    <name type="scientific">Fructobacillus evanidus</name>
    <dbReference type="NCBI Taxonomy" id="3064281"/>
    <lineage>
        <taxon>Bacteria</taxon>
        <taxon>Bacillati</taxon>
        <taxon>Bacillota</taxon>
        <taxon>Bacilli</taxon>
        <taxon>Lactobacillales</taxon>
        <taxon>Lactobacillaceae</taxon>
        <taxon>Fructobacillus</taxon>
    </lineage>
</organism>
<feature type="coiled-coil region" evidence="1">
    <location>
        <begin position="90"/>
        <end position="117"/>
    </location>
</feature>
<evidence type="ECO:0000256" key="1">
    <source>
        <dbReference type="SAM" id="Coils"/>
    </source>
</evidence>